<accession>A0ABS2THH7</accession>
<dbReference type="Proteomes" id="UP000705983">
    <property type="component" value="Unassembled WGS sequence"/>
</dbReference>
<evidence type="ECO:0008006" key="3">
    <source>
        <dbReference type="Google" id="ProtNLM"/>
    </source>
</evidence>
<evidence type="ECO:0000313" key="1">
    <source>
        <dbReference type="EMBL" id="MBM9434115.1"/>
    </source>
</evidence>
<protein>
    <recommendedName>
        <fullName evidence="3">Integrase</fullName>
    </recommendedName>
</protein>
<evidence type="ECO:0000313" key="2">
    <source>
        <dbReference type="Proteomes" id="UP000705983"/>
    </source>
</evidence>
<dbReference type="RefSeq" id="WP_187997128.1">
    <property type="nucleotide sequence ID" value="NZ_JACEXG010000007.1"/>
</dbReference>
<dbReference type="EMBL" id="JAFFJS010000007">
    <property type="protein sequence ID" value="MBM9434115.1"/>
    <property type="molecule type" value="Genomic_DNA"/>
</dbReference>
<sequence length="50" mass="5624">MINEQAGVQPASHLLGHTDHSLTFKRHIRRNETFGPTPAGLLEKVFDREA</sequence>
<reference evidence="2" key="1">
    <citation type="submission" date="2021-02" db="EMBL/GenBank/DDBJ databases">
        <title>Leucobacter sp. CX169.</title>
        <authorList>
            <person name="Cheng Y."/>
        </authorList>
    </citation>
    <scope>NUCLEOTIDE SEQUENCE [LARGE SCALE GENOMIC DNA]</scope>
    <source>
        <strain evidence="2">JY899</strain>
    </source>
</reference>
<gene>
    <name evidence="1" type="ORF">JVW63_10465</name>
</gene>
<comment type="caution">
    <text evidence="1">The sequence shown here is derived from an EMBL/GenBank/DDBJ whole genome shotgun (WGS) entry which is preliminary data.</text>
</comment>
<keyword evidence="2" id="KW-1185">Reference proteome</keyword>
<name>A0ABS2THH7_9ACTO</name>
<proteinExistence type="predicted"/>
<organism evidence="1 2">
    <name type="scientific">Flaviflexus equikiangi</name>
    <dbReference type="NCBI Taxonomy" id="2758573"/>
    <lineage>
        <taxon>Bacteria</taxon>
        <taxon>Bacillati</taxon>
        <taxon>Actinomycetota</taxon>
        <taxon>Actinomycetes</taxon>
        <taxon>Actinomycetales</taxon>
        <taxon>Actinomycetaceae</taxon>
        <taxon>Flaviflexus</taxon>
    </lineage>
</organism>